<gene>
    <name evidence="10" type="ORF">GCM10009665_02660</name>
</gene>
<dbReference type="InterPro" id="IPR036034">
    <property type="entry name" value="PDZ_sf"/>
</dbReference>
<evidence type="ECO:0000259" key="9">
    <source>
        <dbReference type="SMART" id="SM00245"/>
    </source>
</evidence>
<dbReference type="PIRSF" id="PIRSF036421">
    <property type="entry name" value="Tricorn_protease"/>
    <property type="match status" value="1"/>
</dbReference>
<dbReference type="SMART" id="SM00245">
    <property type="entry name" value="TSPc"/>
    <property type="match status" value="1"/>
</dbReference>
<protein>
    <recommendedName>
        <fullName evidence="7">Tricorn protease homolog</fullName>
        <ecNumber evidence="7">3.4.21.-</ecNumber>
    </recommendedName>
</protein>
<dbReference type="InterPro" id="IPR029045">
    <property type="entry name" value="ClpP/crotonase-like_dom_sf"/>
</dbReference>
<keyword evidence="6 7" id="KW-0720">Serine protease</keyword>
<dbReference type="Pfam" id="PF03572">
    <property type="entry name" value="Peptidase_S41"/>
    <property type="match status" value="1"/>
</dbReference>
<dbReference type="Gene3D" id="3.90.226.10">
    <property type="entry name" value="2-enoyl-CoA Hydratase, Chain A, domain 1"/>
    <property type="match status" value="1"/>
</dbReference>
<evidence type="ECO:0000313" key="11">
    <source>
        <dbReference type="Proteomes" id="UP001500037"/>
    </source>
</evidence>
<accession>A0ABN1VLI4</accession>
<sequence length="1093" mass="117010">MTEPENTPAGAYLRHPDIHGELVAFVAEDDIWLAPVAGGRAWRLTADRVPVSHPRFSPDGRQIAWTSTRDGSAEIYTAPVDGGEARRLTHWGATTRTLLRGWTREGEPVAITSAGQPTIRQAWAFALPLDGGEARRLPYGPVGALAFEPDGERTLLLSAYSMEPARWKRYRGGTAGKLWVGAPGGEFHRLHEELDGNIESPMWLAEDPRPSGDGQGGHLAFLSDHDGTGRLYSSRPDGTALRCHTPADPADPGAPGFYARGASTDGRRVVWHGAGDLWLLEGLHAGAEPRRLDIRLAGPRTGRRRHPVAATGRVESAAPDATARALAVVVRGTVHWLTHREGPARVLDETPGARARLAAVVPPSGEGSTQGALWITDAEGDDALEYAPDALGTERRRLAQGLLGRVLSLEVSPDGRRVALAAHDGRVLLLTLADGTVRELARSADGEVDGLVFAPDSAWLAWSQPTLGPWSLRQIMLADLAGGTVAEATPQRFVDTSPAFTADGRHLAFLSMRNFDPVYDAHSFDLGFPTGGRPYLITLAATTPSPFGPLRAGRPVDPAEDKEDEKAGADEAVVPATLVDLAGLADRIVPFPVEGGRFGALRAAKDGVLWTRYPVVGELGDDAAAPDDERPGPVLERYDLRKLRVEQLVDSLEAFAVSGDGSRLAVLDGGELRIVPADHKAAEEDETQVGLERVRVTVDPAAEWRQMFDENGRLMRDNYWRADLGGFDWSGALARYRPLVERLGSHDDLVDLLWEVVGELGTSHAYVSPPGVGTDAARRQGLLGADLVRAGEEWQVARILPGESSDPRARSPLAAPGVAMRAGDVLLAVNGRPVDPVTGPAPLLAGTAGQPVELTVRHADGSTRHPVVVPLADDQALRYHDWVAGRRAAVRELSGGRLGYLHIPDMASAGWAQLHRDLRVEMAREGLLVDLRANRGGHTSQLIVEKLARRIVGWGRARDLATADPYPGDAPRGPVVALADEHAGSDGDIVNAAIQALGIGPVVGTRTWGGVIGIDSRYSLVDGTAVTQPKYAIWLEGYGWGVENRGVTPDVEVPFAPHHWAAGQDPQLAEAVRIALEGLARTPARTPPPLPEL</sequence>
<dbReference type="InterPro" id="IPR005151">
    <property type="entry name" value="Tail-specific_protease"/>
</dbReference>
<dbReference type="Pfam" id="PF26549">
    <property type="entry name" value="Tricorn_N"/>
    <property type="match status" value="1"/>
</dbReference>
<keyword evidence="3 7" id="KW-0963">Cytoplasm</keyword>
<keyword evidence="5 7" id="KW-0378">Hydrolase</keyword>
<proteinExistence type="inferred from homology"/>
<dbReference type="PANTHER" id="PTHR43253:SF1">
    <property type="entry name" value="TRICORN PROTEASE HOMOLOG 2-RELATED"/>
    <property type="match status" value="1"/>
</dbReference>
<evidence type="ECO:0000256" key="6">
    <source>
        <dbReference type="ARBA" id="ARBA00022825"/>
    </source>
</evidence>
<dbReference type="RefSeq" id="WP_344437966.1">
    <property type="nucleotide sequence ID" value="NZ_BAAALF010000002.1"/>
</dbReference>
<dbReference type="PANTHER" id="PTHR43253">
    <property type="entry name" value="TRICORN PROTEASE HOMOLOG 2-RELATED"/>
    <property type="match status" value="1"/>
</dbReference>
<evidence type="ECO:0000256" key="5">
    <source>
        <dbReference type="ARBA" id="ARBA00022801"/>
    </source>
</evidence>
<name>A0ABN1VLI4_9ACTN</name>
<comment type="function">
    <text evidence="7">Degrades oligopeptides.</text>
</comment>
<dbReference type="InterPro" id="IPR015943">
    <property type="entry name" value="WD40/YVTN_repeat-like_dom_sf"/>
</dbReference>
<keyword evidence="11" id="KW-1185">Reference proteome</keyword>
<evidence type="ECO:0000256" key="8">
    <source>
        <dbReference type="SAM" id="MobiDB-lite"/>
    </source>
</evidence>
<dbReference type="EMBL" id="BAAALF010000002">
    <property type="protein sequence ID" value="GAA1216289.1"/>
    <property type="molecule type" value="Genomic_DNA"/>
</dbReference>
<comment type="caution">
    <text evidence="10">The sequence shown here is derived from an EMBL/GenBank/DDBJ whole genome shotgun (WGS) entry which is preliminary data.</text>
</comment>
<dbReference type="Pfam" id="PF14684">
    <property type="entry name" value="Tricorn_C1"/>
    <property type="match status" value="1"/>
</dbReference>
<dbReference type="Gene3D" id="3.30.750.44">
    <property type="match status" value="1"/>
</dbReference>
<dbReference type="Gene3D" id="2.30.42.10">
    <property type="match status" value="1"/>
</dbReference>
<organism evidence="10 11">
    <name type="scientific">Kitasatospora nipponensis</name>
    <dbReference type="NCBI Taxonomy" id="258049"/>
    <lineage>
        <taxon>Bacteria</taxon>
        <taxon>Bacillati</taxon>
        <taxon>Actinomycetota</taxon>
        <taxon>Actinomycetes</taxon>
        <taxon>Kitasatosporales</taxon>
        <taxon>Streptomycetaceae</taxon>
        <taxon>Kitasatospora</taxon>
    </lineage>
</organism>
<dbReference type="Pfam" id="PF26550">
    <property type="entry name" value="Tricorn_2nd"/>
    <property type="match status" value="1"/>
</dbReference>
<dbReference type="SUPFAM" id="SSF50156">
    <property type="entry name" value="PDZ domain-like"/>
    <property type="match status" value="1"/>
</dbReference>
<keyword evidence="4 7" id="KW-0645">Protease</keyword>
<dbReference type="EC" id="3.4.21.-" evidence="7"/>
<comment type="subcellular location">
    <subcellularLocation>
        <location evidence="1 7">Cytoplasm</location>
    </subcellularLocation>
</comment>
<dbReference type="InterPro" id="IPR012393">
    <property type="entry name" value="Tricorn_protease"/>
</dbReference>
<evidence type="ECO:0000256" key="2">
    <source>
        <dbReference type="ARBA" id="ARBA00008524"/>
    </source>
</evidence>
<evidence type="ECO:0000256" key="4">
    <source>
        <dbReference type="ARBA" id="ARBA00022670"/>
    </source>
</evidence>
<evidence type="ECO:0000256" key="7">
    <source>
        <dbReference type="PIRNR" id="PIRNR036421"/>
    </source>
</evidence>
<evidence type="ECO:0000313" key="10">
    <source>
        <dbReference type="EMBL" id="GAA1216289.1"/>
    </source>
</evidence>
<dbReference type="CDD" id="cd10828">
    <property type="entry name" value="cpPDZ_Tricorn-protease"/>
    <property type="match status" value="1"/>
</dbReference>
<evidence type="ECO:0000256" key="3">
    <source>
        <dbReference type="ARBA" id="ARBA00022490"/>
    </source>
</evidence>
<dbReference type="CDD" id="cd07562">
    <property type="entry name" value="Peptidase_S41_TRI"/>
    <property type="match status" value="1"/>
</dbReference>
<dbReference type="Gene3D" id="2.120.10.60">
    <property type="entry name" value="Tricorn protease N-terminal domain"/>
    <property type="match status" value="1"/>
</dbReference>
<feature type="domain" description="Tail specific protease" evidence="9">
    <location>
        <begin position="864"/>
        <end position="1054"/>
    </location>
</feature>
<dbReference type="Pfam" id="PF14685">
    <property type="entry name" value="PDZ_Tricorn"/>
    <property type="match status" value="1"/>
</dbReference>
<evidence type="ECO:0000256" key="1">
    <source>
        <dbReference type="ARBA" id="ARBA00004496"/>
    </source>
</evidence>
<comment type="similarity">
    <text evidence="2 7">Belongs to the peptidase S41B family.</text>
</comment>
<dbReference type="Proteomes" id="UP001500037">
    <property type="component" value="Unassembled WGS sequence"/>
</dbReference>
<dbReference type="SUPFAM" id="SSF69304">
    <property type="entry name" value="Tricorn protease N-terminal domain"/>
    <property type="match status" value="2"/>
</dbReference>
<dbReference type="InterPro" id="IPR029414">
    <property type="entry name" value="Tricorn_PDZ"/>
</dbReference>
<reference evidence="10 11" key="1">
    <citation type="journal article" date="2019" name="Int. J. Syst. Evol. Microbiol.">
        <title>The Global Catalogue of Microorganisms (GCM) 10K type strain sequencing project: providing services to taxonomists for standard genome sequencing and annotation.</title>
        <authorList>
            <consortium name="The Broad Institute Genomics Platform"/>
            <consortium name="The Broad Institute Genome Sequencing Center for Infectious Disease"/>
            <person name="Wu L."/>
            <person name="Ma J."/>
        </authorList>
    </citation>
    <scope>NUCLEOTIDE SEQUENCE [LARGE SCALE GENOMIC DNA]</scope>
    <source>
        <strain evidence="10 11">JCM 13004</strain>
    </source>
</reference>
<dbReference type="InterPro" id="IPR028204">
    <property type="entry name" value="Tricorn_C1"/>
</dbReference>
<feature type="region of interest" description="Disordered" evidence="8">
    <location>
        <begin position="548"/>
        <end position="568"/>
    </location>
</feature>
<dbReference type="SUPFAM" id="SSF52096">
    <property type="entry name" value="ClpP/crotonase"/>
    <property type="match status" value="1"/>
</dbReference>
<dbReference type="Gene3D" id="2.130.10.10">
    <property type="entry name" value="YVTN repeat-like/Quinoprotein amine dehydrogenase"/>
    <property type="match status" value="1"/>
</dbReference>